<dbReference type="InterPro" id="IPR029063">
    <property type="entry name" value="SAM-dependent_MTases_sf"/>
</dbReference>
<proteinExistence type="predicted"/>
<evidence type="ECO:0000313" key="4">
    <source>
        <dbReference type="EMBL" id="CAI8007496.1"/>
    </source>
</evidence>
<dbReference type="EMBL" id="CASHTH010000782">
    <property type="protein sequence ID" value="CAI8007496.1"/>
    <property type="molecule type" value="Genomic_DNA"/>
</dbReference>
<protein>
    <submittedName>
        <fullName evidence="4">Ubiquinone/menaquinone biosynthesis C-methyltransferase UbiE</fullName>
    </submittedName>
</protein>
<keyword evidence="1" id="KW-0489">Methyltransferase</keyword>
<dbReference type="PANTHER" id="PTHR43591:SF24">
    <property type="entry name" value="2-METHOXY-6-POLYPRENYL-1,4-BENZOQUINOL METHYLASE, MITOCHONDRIAL"/>
    <property type="match status" value="1"/>
</dbReference>
<dbReference type="PROSITE" id="PS51608">
    <property type="entry name" value="SAM_MT_UBIE"/>
    <property type="match status" value="1"/>
</dbReference>
<dbReference type="Proteomes" id="UP001174909">
    <property type="component" value="Unassembled WGS sequence"/>
</dbReference>
<evidence type="ECO:0000256" key="2">
    <source>
        <dbReference type="ARBA" id="ARBA00022679"/>
    </source>
</evidence>
<keyword evidence="2" id="KW-0808">Transferase</keyword>
<dbReference type="CDD" id="cd02440">
    <property type="entry name" value="AdoMet_MTases"/>
    <property type="match status" value="1"/>
</dbReference>
<dbReference type="GO" id="GO:0032259">
    <property type="term" value="P:methylation"/>
    <property type="evidence" value="ECO:0007669"/>
    <property type="project" value="UniProtKB-KW"/>
</dbReference>
<keyword evidence="4" id="KW-0830">Ubiquinone</keyword>
<evidence type="ECO:0000313" key="5">
    <source>
        <dbReference type="Proteomes" id="UP001174909"/>
    </source>
</evidence>
<keyword evidence="5" id="KW-1185">Reference proteome</keyword>
<accession>A0AA35W821</accession>
<dbReference type="Pfam" id="PF01209">
    <property type="entry name" value="Ubie_methyltran"/>
    <property type="match status" value="1"/>
</dbReference>
<dbReference type="PANTHER" id="PTHR43591">
    <property type="entry name" value="METHYLTRANSFERASE"/>
    <property type="match status" value="1"/>
</dbReference>
<keyword evidence="3" id="KW-0949">S-adenosyl-L-methionine</keyword>
<dbReference type="AlphaFoldDB" id="A0AA35W821"/>
<dbReference type="InterPro" id="IPR004033">
    <property type="entry name" value="UbiE/COQ5_MeTrFase"/>
</dbReference>
<reference evidence="4" key="1">
    <citation type="submission" date="2023-03" db="EMBL/GenBank/DDBJ databases">
        <authorList>
            <person name="Steffen K."/>
            <person name="Cardenas P."/>
        </authorList>
    </citation>
    <scope>NUCLEOTIDE SEQUENCE</scope>
</reference>
<evidence type="ECO:0000256" key="3">
    <source>
        <dbReference type="ARBA" id="ARBA00022691"/>
    </source>
</evidence>
<name>A0AA35W821_GEOBA</name>
<gene>
    <name evidence="4" type="ORF">GBAR_LOCUS5227</name>
</gene>
<dbReference type="GO" id="GO:0008168">
    <property type="term" value="F:methyltransferase activity"/>
    <property type="evidence" value="ECO:0007669"/>
    <property type="project" value="UniProtKB-KW"/>
</dbReference>
<dbReference type="Gene3D" id="3.40.50.150">
    <property type="entry name" value="Vaccinia Virus protein VP39"/>
    <property type="match status" value="1"/>
</dbReference>
<evidence type="ECO:0000256" key="1">
    <source>
        <dbReference type="ARBA" id="ARBA00022603"/>
    </source>
</evidence>
<sequence length="153" mass="16475">MNGAALDVACGTGDFAFDVARKPNVEHVVGLDFVPEMLTLAKGKAARQGLGAHTTFAVGDAHALPFVDDSFVCVTVGFGVRNFIDVPRALSEMARVVQPGGRVVVLEIVRMEGRGPHNRLCRGAFKGSRRCLARRWQGTARHTRTCRSPLTSS</sequence>
<organism evidence="4 5">
    <name type="scientific">Geodia barretti</name>
    <name type="common">Barrett's horny sponge</name>
    <dbReference type="NCBI Taxonomy" id="519541"/>
    <lineage>
        <taxon>Eukaryota</taxon>
        <taxon>Metazoa</taxon>
        <taxon>Porifera</taxon>
        <taxon>Demospongiae</taxon>
        <taxon>Heteroscleromorpha</taxon>
        <taxon>Tetractinellida</taxon>
        <taxon>Astrophorina</taxon>
        <taxon>Geodiidae</taxon>
        <taxon>Geodia</taxon>
    </lineage>
</organism>
<dbReference type="SUPFAM" id="SSF53335">
    <property type="entry name" value="S-adenosyl-L-methionine-dependent methyltransferases"/>
    <property type="match status" value="1"/>
</dbReference>
<comment type="caution">
    <text evidence="4">The sequence shown here is derived from an EMBL/GenBank/DDBJ whole genome shotgun (WGS) entry which is preliminary data.</text>
</comment>